<name>A0ABX2ZFR5_PAEPO</name>
<dbReference type="Proteomes" id="UP000094974">
    <property type="component" value="Unassembled WGS sequence"/>
</dbReference>
<comment type="caution">
    <text evidence="1">The sequence shown here is derived from an EMBL/GenBank/DDBJ whole genome shotgun (WGS) entry which is preliminary data.</text>
</comment>
<protein>
    <submittedName>
        <fullName evidence="1">Uncharacterized protein</fullName>
    </submittedName>
</protein>
<dbReference type="RefSeq" id="WP_068939669.1">
    <property type="nucleotide sequence ID" value="NZ_LYND01000126.1"/>
</dbReference>
<keyword evidence="2" id="KW-1185">Reference proteome</keyword>
<reference evidence="2" key="1">
    <citation type="submission" date="2016-05" db="EMBL/GenBank/DDBJ databases">
        <title>Whole genome shotgun sequencing of cultured foodborne pathogen.</title>
        <authorList>
            <person name="Zheng J."/>
            <person name="Timme R."/>
            <person name="Allard M."/>
            <person name="Strain E."/>
            <person name="Luo Y."/>
            <person name="Brown E."/>
        </authorList>
    </citation>
    <scope>NUCLEOTIDE SEQUENCE [LARGE SCALE GENOMIC DNA]</scope>
    <source>
        <strain evidence="2">CFSAN034343</strain>
    </source>
</reference>
<accession>A0ABX2ZFR5</accession>
<dbReference type="EMBL" id="LYND01000126">
    <property type="protein sequence ID" value="ODA09125.1"/>
    <property type="molecule type" value="Genomic_DNA"/>
</dbReference>
<evidence type="ECO:0000313" key="2">
    <source>
        <dbReference type="Proteomes" id="UP000094974"/>
    </source>
</evidence>
<gene>
    <name evidence="1" type="ORF">A7312_27305</name>
</gene>
<sequence>MKLFRVDNKYTSYGLNSYLVIAKTEQEAIEMAGAKLRKYALDTNFTINELAYRQVGIQINKIFEHIGQASYLSYFTATCLTEDVAHKQTIKI</sequence>
<proteinExistence type="predicted"/>
<organism evidence="1 2">
    <name type="scientific">Paenibacillus polymyxa</name>
    <name type="common">Bacillus polymyxa</name>
    <dbReference type="NCBI Taxonomy" id="1406"/>
    <lineage>
        <taxon>Bacteria</taxon>
        <taxon>Bacillati</taxon>
        <taxon>Bacillota</taxon>
        <taxon>Bacilli</taxon>
        <taxon>Bacillales</taxon>
        <taxon>Paenibacillaceae</taxon>
        <taxon>Paenibacillus</taxon>
    </lineage>
</organism>
<evidence type="ECO:0000313" key="1">
    <source>
        <dbReference type="EMBL" id="ODA09125.1"/>
    </source>
</evidence>